<feature type="binding site" description="covalent" evidence="8">
    <location>
        <position position="55"/>
    </location>
    <ligand>
        <name>heme c</name>
        <dbReference type="ChEBI" id="CHEBI:61717"/>
        <label>1</label>
    </ligand>
</feature>
<feature type="binding site" description="covalent" evidence="8">
    <location>
        <position position="147"/>
    </location>
    <ligand>
        <name>heme c</name>
        <dbReference type="ChEBI" id="CHEBI:61717"/>
        <label>2</label>
    </ligand>
</feature>
<dbReference type="PROSITE" id="PS51007">
    <property type="entry name" value="CYTC"/>
    <property type="match status" value="2"/>
</dbReference>
<evidence type="ECO:0000256" key="2">
    <source>
        <dbReference type="ARBA" id="ARBA00022448"/>
    </source>
</evidence>
<feature type="binding site" description="axial binding residue" evidence="9">
    <location>
        <position position="191"/>
    </location>
    <ligand>
        <name>heme c</name>
        <dbReference type="ChEBI" id="CHEBI:61717"/>
        <label>2</label>
    </ligand>
    <ligandPart>
        <name>Fe</name>
        <dbReference type="ChEBI" id="CHEBI:18248"/>
    </ligandPart>
</feature>
<protein>
    <submittedName>
        <fullName evidence="11">Cytochrome C signal peptide protein</fullName>
    </submittedName>
</protein>
<dbReference type="EMBL" id="CABPRZ010000047">
    <property type="protein sequence ID" value="VVE59623.1"/>
    <property type="molecule type" value="Genomic_DNA"/>
</dbReference>
<dbReference type="Pfam" id="PF00034">
    <property type="entry name" value="Cytochrom_C"/>
    <property type="match status" value="1"/>
</dbReference>
<dbReference type="RefSeq" id="WP_150700260.1">
    <property type="nucleotide sequence ID" value="NZ_CABPRZ010000047.1"/>
</dbReference>
<keyword evidence="2" id="KW-0813">Transport</keyword>
<dbReference type="GO" id="GO:0042597">
    <property type="term" value="C:periplasmic space"/>
    <property type="evidence" value="ECO:0007669"/>
    <property type="project" value="UniProtKB-SubCell"/>
</dbReference>
<dbReference type="PANTHER" id="PTHR33751:SF9">
    <property type="entry name" value="CYTOCHROME C4"/>
    <property type="match status" value="1"/>
</dbReference>
<dbReference type="AlphaFoldDB" id="A0A5E4ZHF0"/>
<proteinExistence type="predicted"/>
<dbReference type="GO" id="GO:0020037">
    <property type="term" value="F:heme binding"/>
    <property type="evidence" value="ECO:0007669"/>
    <property type="project" value="InterPro"/>
</dbReference>
<dbReference type="GO" id="GO:0005506">
    <property type="term" value="F:iron ion binding"/>
    <property type="evidence" value="ECO:0007669"/>
    <property type="project" value="InterPro"/>
</dbReference>
<dbReference type="Pfam" id="PF13442">
    <property type="entry name" value="Cytochrome_CBB3"/>
    <property type="match status" value="1"/>
</dbReference>
<evidence type="ECO:0000259" key="10">
    <source>
        <dbReference type="PROSITE" id="PS51007"/>
    </source>
</evidence>
<evidence type="ECO:0000313" key="12">
    <source>
        <dbReference type="Proteomes" id="UP000414233"/>
    </source>
</evidence>
<gene>
    <name evidence="11" type="ORF">PTE30175_05545</name>
</gene>
<dbReference type="PANTHER" id="PTHR33751">
    <property type="entry name" value="CBB3-TYPE CYTOCHROME C OXIDASE SUBUNIT FIXP"/>
    <property type="match status" value="1"/>
</dbReference>
<dbReference type="InterPro" id="IPR050597">
    <property type="entry name" value="Cytochrome_c_Oxidase_Subunit"/>
</dbReference>
<dbReference type="InterPro" id="IPR036909">
    <property type="entry name" value="Cyt_c-like_dom_sf"/>
</dbReference>
<feature type="binding site" description="covalent" evidence="8">
    <location>
        <position position="58"/>
    </location>
    <ligand>
        <name>heme c</name>
        <dbReference type="ChEBI" id="CHEBI:61717"/>
        <label>1</label>
    </ligand>
</feature>
<comment type="PTM">
    <text evidence="8">Binds 2 heme c groups covalently per subunit.</text>
</comment>
<evidence type="ECO:0000256" key="9">
    <source>
        <dbReference type="PIRSR" id="PIRSR000005-2"/>
    </source>
</evidence>
<feature type="binding site" description="axial binding residue" evidence="9">
    <location>
        <position position="151"/>
    </location>
    <ligand>
        <name>heme c</name>
        <dbReference type="ChEBI" id="CHEBI:61717"/>
        <label>2</label>
    </ligand>
    <ligandPart>
        <name>Fe</name>
        <dbReference type="ChEBI" id="CHEBI:18248"/>
    </ligandPart>
</feature>
<evidence type="ECO:0000256" key="5">
    <source>
        <dbReference type="ARBA" id="ARBA00022764"/>
    </source>
</evidence>
<evidence type="ECO:0000313" key="11">
    <source>
        <dbReference type="EMBL" id="VVE59623.1"/>
    </source>
</evidence>
<evidence type="ECO:0000256" key="1">
    <source>
        <dbReference type="ARBA" id="ARBA00004418"/>
    </source>
</evidence>
<keyword evidence="5" id="KW-0574">Periplasm</keyword>
<dbReference type="PIRSF" id="PIRSF000005">
    <property type="entry name" value="Cytochrome_c4"/>
    <property type="match status" value="1"/>
</dbReference>
<keyword evidence="7 9" id="KW-0408">Iron</keyword>
<feature type="domain" description="Cytochrome c" evidence="10">
    <location>
        <begin position="133"/>
        <end position="214"/>
    </location>
</feature>
<dbReference type="InterPro" id="IPR009056">
    <property type="entry name" value="Cyt_c-like_dom"/>
</dbReference>
<keyword evidence="3 8" id="KW-0349">Heme</keyword>
<name>A0A5E4ZHF0_9BURK</name>
<evidence type="ECO:0000256" key="7">
    <source>
        <dbReference type="ARBA" id="ARBA00023004"/>
    </source>
</evidence>
<organism evidence="11 12">
    <name type="scientific">Pandoraea terrae</name>
    <dbReference type="NCBI Taxonomy" id="1537710"/>
    <lineage>
        <taxon>Bacteria</taxon>
        <taxon>Pseudomonadati</taxon>
        <taxon>Pseudomonadota</taxon>
        <taxon>Betaproteobacteria</taxon>
        <taxon>Burkholderiales</taxon>
        <taxon>Burkholderiaceae</taxon>
        <taxon>Pandoraea</taxon>
    </lineage>
</organism>
<feature type="binding site" description="axial binding residue" evidence="9">
    <location>
        <position position="98"/>
    </location>
    <ligand>
        <name>heme c</name>
        <dbReference type="ChEBI" id="CHEBI:61717"/>
        <label>1</label>
    </ligand>
    <ligandPart>
        <name>Fe</name>
        <dbReference type="ChEBI" id="CHEBI:18248"/>
    </ligandPart>
</feature>
<sequence length="218" mass="23454">MKKLILLAISVVVVVLLVVFGPSLLDLYRLQHFVTTSAEAYQADGGTWPRLTDVCLNCHGVKGNSLNQGFPSLAGQPAPYVAVQLHNFANGQRANPTMGPLAMTLSDVQITLLSDYYARQAVAENRFFEPDPKLRAKGEQLVTGGSCAACHGARLMGHDQFPRLAGQGYDYILKQLDAFAAGTRSEATGTMKSIAAATSPEDRKAIANYLASLDPEKK</sequence>
<accession>A0A5E4ZHF0</accession>
<keyword evidence="4 9" id="KW-0479">Metal-binding</keyword>
<dbReference type="Proteomes" id="UP000414233">
    <property type="component" value="Unassembled WGS sequence"/>
</dbReference>
<evidence type="ECO:0000256" key="6">
    <source>
        <dbReference type="ARBA" id="ARBA00022982"/>
    </source>
</evidence>
<dbReference type="GO" id="GO:0009055">
    <property type="term" value="F:electron transfer activity"/>
    <property type="evidence" value="ECO:0007669"/>
    <property type="project" value="InterPro"/>
</dbReference>
<feature type="domain" description="Cytochrome c" evidence="10">
    <location>
        <begin position="40"/>
        <end position="121"/>
    </location>
</feature>
<reference evidence="11 12" key="1">
    <citation type="submission" date="2019-08" db="EMBL/GenBank/DDBJ databases">
        <authorList>
            <person name="Peeters C."/>
        </authorList>
    </citation>
    <scope>NUCLEOTIDE SEQUENCE [LARGE SCALE GENOMIC DNA]</scope>
    <source>
        <strain evidence="11 12">LMG 30175</strain>
    </source>
</reference>
<evidence type="ECO:0000256" key="4">
    <source>
        <dbReference type="ARBA" id="ARBA00022723"/>
    </source>
</evidence>
<keyword evidence="6" id="KW-0249">Electron transport</keyword>
<keyword evidence="12" id="KW-1185">Reference proteome</keyword>
<feature type="binding site" description="covalent" evidence="8">
    <location>
        <position position="150"/>
    </location>
    <ligand>
        <name>heme c</name>
        <dbReference type="ChEBI" id="CHEBI:61717"/>
        <label>2</label>
    </ligand>
</feature>
<evidence type="ECO:0000256" key="8">
    <source>
        <dbReference type="PIRSR" id="PIRSR000005-1"/>
    </source>
</evidence>
<dbReference type="Gene3D" id="1.10.760.10">
    <property type="entry name" value="Cytochrome c-like domain"/>
    <property type="match status" value="2"/>
</dbReference>
<dbReference type="OrthoDB" id="5295860at2"/>
<feature type="binding site" description="axial binding residue" evidence="9">
    <location>
        <position position="59"/>
    </location>
    <ligand>
        <name>heme c</name>
        <dbReference type="ChEBI" id="CHEBI:61717"/>
        <label>1</label>
    </ligand>
    <ligandPart>
        <name>Fe</name>
        <dbReference type="ChEBI" id="CHEBI:18248"/>
    </ligandPart>
</feature>
<dbReference type="SUPFAM" id="SSF46626">
    <property type="entry name" value="Cytochrome c"/>
    <property type="match status" value="2"/>
</dbReference>
<dbReference type="InterPro" id="IPR024167">
    <property type="entry name" value="Cytochrome_c4-like"/>
</dbReference>
<comment type="subcellular location">
    <subcellularLocation>
        <location evidence="1">Periplasm</location>
    </subcellularLocation>
</comment>
<evidence type="ECO:0000256" key="3">
    <source>
        <dbReference type="ARBA" id="ARBA00022617"/>
    </source>
</evidence>